<dbReference type="AlphaFoldDB" id="A0A1U7NTT6"/>
<dbReference type="eggNOG" id="COG0582">
    <property type="taxonomic scope" value="Bacteria"/>
</dbReference>
<accession>A0A1U7NTT6</accession>
<dbReference type="GO" id="GO:0006310">
    <property type="term" value="P:DNA recombination"/>
    <property type="evidence" value="ECO:0007669"/>
    <property type="project" value="UniProtKB-KW"/>
</dbReference>
<evidence type="ECO:0000313" key="6">
    <source>
        <dbReference type="Proteomes" id="UP000186607"/>
    </source>
</evidence>
<dbReference type="InterPro" id="IPR004107">
    <property type="entry name" value="Integrase_SAM-like_N"/>
</dbReference>
<evidence type="ECO:0000256" key="3">
    <source>
        <dbReference type="ARBA" id="ARBA00023172"/>
    </source>
</evidence>
<dbReference type="InterPro" id="IPR050090">
    <property type="entry name" value="Tyrosine_recombinase_XerCD"/>
</dbReference>
<gene>
    <name evidence="5" type="ORF">BOO71_0012127</name>
</gene>
<sequence>MTYEGCRYNGTAPTAKEAELARAQKLAELSRGLVAQPTQITFGEQLETWLQDKDRSRAKRTSLGYRYSATKYISDRFKALKLKDLRPSHVRQLYVDLQDRGVTEAHTLRLTHAVVHGVLEMAFKDELMVRNPARGQKPQVTSKDTENDDLHVFSPSEAARFAAACDVHSWGMVFKFMLLTGVRRGEACGLAWTNVFLDAKLPYVRIEQALHCAGKEKLLTRPKTKTSRRTLYLSPDAVEVLLEAKRRQSEIRQRLGDKSFQNDFVFTSSKNADSLGPDNLKNHMNSICKAADVPRIRIHDLRHTFASLSLRVGVRVEVLSRQLGHASPMMTLNVYRHIYHEEMQQNAIPASVLFGQVE</sequence>
<keyword evidence="2" id="KW-0238">DNA-binding</keyword>
<dbReference type="PROSITE" id="PS51898">
    <property type="entry name" value="TYR_RECOMBINASE"/>
    <property type="match status" value="1"/>
</dbReference>
<evidence type="ECO:0000256" key="2">
    <source>
        <dbReference type="ARBA" id="ARBA00023125"/>
    </source>
</evidence>
<dbReference type="EMBL" id="MSTI01000145">
    <property type="protein sequence ID" value="OLV16332.1"/>
    <property type="molecule type" value="Genomic_DNA"/>
</dbReference>
<dbReference type="SUPFAM" id="SSF56349">
    <property type="entry name" value="DNA breaking-rejoining enzymes"/>
    <property type="match status" value="1"/>
</dbReference>
<keyword evidence="6" id="KW-1185">Reference proteome</keyword>
<dbReference type="Gene3D" id="1.10.150.130">
    <property type="match status" value="1"/>
</dbReference>
<dbReference type="InterPro" id="IPR010998">
    <property type="entry name" value="Integrase_recombinase_N"/>
</dbReference>
<dbReference type="InterPro" id="IPR011010">
    <property type="entry name" value="DNA_brk_join_enz"/>
</dbReference>
<comment type="caution">
    <text evidence="5">The sequence shown here is derived from an EMBL/GenBank/DDBJ whole genome shotgun (WGS) entry which is preliminary data.</text>
</comment>
<dbReference type="GO" id="GO:0003677">
    <property type="term" value="F:DNA binding"/>
    <property type="evidence" value="ECO:0007669"/>
    <property type="project" value="UniProtKB-KW"/>
</dbReference>
<organism evidence="5 6">
    <name type="scientific">Deinococcus marmoris</name>
    <dbReference type="NCBI Taxonomy" id="249408"/>
    <lineage>
        <taxon>Bacteria</taxon>
        <taxon>Thermotogati</taxon>
        <taxon>Deinococcota</taxon>
        <taxon>Deinococci</taxon>
        <taxon>Deinococcales</taxon>
        <taxon>Deinococcaceae</taxon>
        <taxon>Deinococcus</taxon>
    </lineage>
</organism>
<feature type="domain" description="Tyr recombinase" evidence="4">
    <location>
        <begin position="148"/>
        <end position="349"/>
    </location>
</feature>
<keyword evidence="3" id="KW-0233">DNA recombination</keyword>
<dbReference type="PANTHER" id="PTHR30349">
    <property type="entry name" value="PHAGE INTEGRASE-RELATED"/>
    <property type="match status" value="1"/>
</dbReference>
<dbReference type="CDD" id="cd01189">
    <property type="entry name" value="INT_ICEBs1_C_like"/>
    <property type="match status" value="1"/>
</dbReference>
<protein>
    <submittedName>
        <fullName evidence="5">Integrase</fullName>
    </submittedName>
</protein>
<reference evidence="5 6" key="1">
    <citation type="submission" date="2017-01" db="EMBL/GenBank/DDBJ databases">
        <title>Genome Analysis of Deinococcus marmoris KOPRI26562.</title>
        <authorList>
            <person name="Kim J.H."/>
            <person name="Oh H.-M."/>
        </authorList>
    </citation>
    <scope>NUCLEOTIDE SEQUENCE [LARGE SCALE GENOMIC DNA]</scope>
    <source>
        <strain evidence="5 6">KOPRI26562</strain>
    </source>
</reference>
<dbReference type="InterPro" id="IPR013762">
    <property type="entry name" value="Integrase-like_cat_sf"/>
</dbReference>
<name>A0A1U7NTT6_9DEIO</name>
<dbReference type="Pfam" id="PF14659">
    <property type="entry name" value="Phage_int_SAM_3"/>
    <property type="match status" value="1"/>
</dbReference>
<evidence type="ECO:0000256" key="1">
    <source>
        <dbReference type="ARBA" id="ARBA00022908"/>
    </source>
</evidence>
<dbReference type="GO" id="GO:0015074">
    <property type="term" value="P:DNA integration"/>
    <property type="evidence" value="ECO:0007669"/>
    <property type="project" value="UniProtKB-KW"/>
</dbReference>
<evidence type="ECO:0000259" key="4">
    <source>
        <dbReference type="PROSITE" id="PS51898"/>
    </source>
</evidence>
<evidence type="ECO:0000313" key="5">
    <source>
        <dbReference type="EMBL" id="OLV16332.1"/>
    </source>
</evidence>
<proteinExistence type="predicted"/>
<dbReference type="Pfam" id="PF00589">
    <property type="entry name" value="Phage_integrase"/>
    <property type="match status" value="1"/>
</dbReference>
<dbReference type="InterPro" id="IPR002104">
    <property type="entry name" value="Integrase_catalytic"/>
</dbReference>
<dbReference type="Gene3D" id="1.10.443.10">
    <property type="entry name" value="Intergrase catalytic core"/>
    <property type="match status" value="1"/>
</dbReference>
<dbReference type="PANTHER" id="PTHR30349:SF84">
    <property type="entry name" value="PHAGE-RELATED INTEGRASE"/>
    <property type="match status" value="1"/>
</dbReference>
<dbReference type="Proteomes" id="UP000186607">
    <property type="component" value="Unassembled WGS sequence"/>
</dbReference>
<keyword evidence="1" id="KW-0229">DNA integration</keyword>